<sequence length="46" mass="5294">MKSTVALEKQKNKTEINEGPAYYLDLDKKRSSTHILDSPLLYLKVN</sequence>
<evidence type="ECO:0000313" key="2">
    <source>
        <dbReference type="EMBL" id="BBG27654.1"/>
    </source>
</evidence>
<dbReference type="STRING" id="1294262.GCA_001316085_02308"/>
<reference evidence="4" key="1">
    <citation type="submission" date="2018-09" db="EMBL/GenBank/DDBJ databases">
        <title>Complete Genome Sequencing of Sulfolobus sp. JCM 16834.</title>
        <authorList>
            <person name="Kato S."/>
            <person name="Itoh T."/>
            <person name="Ohkuma M."/>
        </authorList>
    </citation>
    <scope>NUCLEOTIDE SEQUENCE [LARGE SCALE GENOMIC DNA]</scope>
    <source>
        <strain evidence="4">IC-007</strain>
    </source>
</reference>
<dbReference type="RefSeq" id="WP_156303809.1">
    <property type="nucleotide sequence ID" value="NZ_AP018929.1"/>
</dbReference>
<proteinExistence type="predicted"/>
<dbReference type="Proteomes" id="UP000322983">
    <property type="component" value="Chromosome"/>
</dbReference>
<dbReference type="KEGG" id="step:IC006_2203"/>
<evidence type="ECO:0000313" key="1">
    <source>
        <dbReference type="EMBL" id="BBG24869.1"/>
    </source>
</evidence>
<gene>
    <name evidence="1" type="ORF">IC006_2203</name>
    <name evidence="2" type="ORF">IC007_2208</name>
</gene>
<dbReference type="Proteomes" id="UP000325030">
    <property type="component" value="Chromosome"/>
</dbReference>
<evidence type="ECO:0000313" key="4">
    <source>
        <dbReference type="Proteomes" id="UP000325030"/>
    </source>
</evidence>
<dbReference type="EMBL" id="AP018929">
    <property type="protein sequence ID" value="BBG24869.1"/>
    <property type="molecule type" value="Genomic_DNA"/>
</dbReference>
<evidence type="ECO:0000313" key="3">
    <source>
        <dbReference type="Proteomes" id="UP000322983"/>
    </source>
</evidence>
<dbReference type="GeneID" id="43938224"/>
<keyword evidence="3" id="KW-1185">Reference proteome</keyword>
<accession>A0A510E570</accession>
<dbReference type="AlphaFoldDB" id="A0A510DXG8"/>
<name>A0A510DXG8_9CREN</name>
<reference evidence="1 3" key="2">
    <citation type="journal article" date="2020" name="Int. J. Syst. Evol. Microbiol.">
        <title>Sulfuracidifex tepidarius gen. nov., sp. nov. and transfer of Sulfolobus metallicus Huber and Stetter 1992 to the genus Sulfuracidifex as Sulfuracidifex metallicus comb. nov.</title>
        <authorList>
            <person name="Itoh T."/>
            <person name="Miura T."/>
            <person name="Sakai H.D."/>
            <person name="Kato S."/>
            <person name="Ohkuma M."/>
            <person name="Takashina T."/>
        </authorList>
    </citation>
    <scope>NUCLEOTIDE SEQUENCE [LARGE SCALE GENOMIC DNA]</scope>
    <source>
        <strain evidence="1 3">IC-006</strain>
        <strain evidence="2">IC-007</strain>
    </source>
</reference>
<accession>A0A510DXG8</accession>
<protein>
    <submittedName>
        <fullName evidence="1">Uncharacterized protein</fullName>
    </submittedName>
</protein>
<organism evidence="1 3">
    <name type="scientific">Sulfuracidifex tepidarius</name>
    <dbReference type="NCBI Taxonomy" id="1294262"/>
    <lineage>
        <taxon>Archaea</taxon>
        <taxon>Thermoproteota</taxon>
        <taxon>Thermoprotei</taxon>
        <taxon>Sulfolobales</taxon>
        <taxon>Sulfolobaceae</taxon>
        <taxon>Sulfuracidifex</taxon>
    </lineage>
</organism>
<dbReference type="EMBL" id="AP018930">
    <property type="protein sequence ID" value="BBG27654.1"/>
    <property type="molecule type" value="Genomic_DNA"/>
</dbReference>